<feature type="transmembrane region" description="Helical" evidence="2">
    <location>
        <begin position="148"/>
        <end position="167"/>
    </location>
</feature>
<keyword evidence="4" id="KW-1185">Reference proteome</keyword>
<feature type="region of interest" description="Disordered" evidence="1">
    <location>
        <begin position="194"/>
        <end position="258"/>
    </location>
</feature>
<accession>A0A426FLN3</accession>
<evidence type="ECO:0000313" key="4">
    <source>
        <dbReference type="Proteomes" id="UP000270261"/>
    </source>
</evidence>
<organism evidence="3 4">
    <name type="scientific">Lautropia dentalis</name>
    <dbReference type="NCBI Taxonomy" id="2490857"/>
    <lineage>
        <taxon>Bacteria</taxon>
        <taxon>Pseudomonadati</taxon>
        <taxon>Pseudomonadota</taxon>
        <taxon>Betaproteobacteria</taxon>
        <taxon>Burkholderiales</taxon>
        <taxon>Burkholderiaceae</taxon>
        <taxon>Lautropia</taxon>
    </lineage>
</organism>
<keyword evidence="2" id="KW-1133">Transmembrane helix</keyword>
<dbReference type="InterPro" id="IPR021382">
    <property type="entry name" value="DUF3014"/>
</dbReference>
<feature type="region of interest" description="Disordered" evidence="1">
    <location>
        <begin position="272"/>
        <end position="306"/>
    </location>
</feature>
<proteinExistence type="predicted"/>
<keyword evidence="2" id="KW-0472">Membrane</keyword>
<evidence type="ECO:0000256" key="2">
    <source>
        <dbReference type="SAM" id="Phobius"/>
    </source>
</evidence>
<sequence>MMTIPGTGGSLHVQGHRLSWGRVQRVPLRGLCKSLRVRWTQDRDEPGRHHLPAMAGPLTANDNTRGRPDMEISVTQGICGGGSENGTPDRVCMVGRPRPVADVPVFLPTFIVGARVWPAAGWQRAGLFWAPLCDMAFPKGPPKPSSALTFWLAVAAAAVALLLLWGWQAGMLNQAGNFVKGLFSPAQFDSYKRAGGAEETSRAVQEADDARRRTEQERKAAEDRAAAERNEAEDQADAEKEAAQKAAEEKAAAEKAEADRLAAELAAIEETARKEAEAAAGRGTEAGAQPDAGRKKPRLKRAPVNASEAAINREIARSFPLAQVRKYFNLQEQARRTVITVDNLSREHVPSQMRVARGVPGLLRVKKEGDTITLDEANYARYAPIIGYVEKLNVTKLARLYAKFYPLLQHTYENTGFPGERFQDRMLAAIDDMLAAPRVNGPIRLVQPKVLYRFESDKLENLSAGQKIMIRVGPENAARLRRVLARLRGAIAAQDPDLQDEP</sequence>
<feature type="compositionally biased region" description="Low complexity" evidence="1">
    <location>
        <begin position="278"/>
        <end position="288"/>
    </location>
</feature>
<feature type="compositionally biased region" description="Basic and acidic residues" evidence="1">
    <location>
        <begin position="208"/>
        <end position="258"/>
    </location>
</feature>
<dbReference type="Proteomes" id="UP000270261">
    <property type="component" value="Unassembled WGS sequence"/>
</dbReference>
<keyword evidence="2" id="KW-0812">Transmembrane</keyword>
<evidence type="ECO:0000313" key="3">
    <source>
        <dbReference type="EMBL" id="RRN43629.1"/>
    </source>
</evidence>
<protein>
    <submittedName>
        <fullName evidence="3">DUF3014 domain-containing protein</fullName>
    </submittedName>
</protein>
<feature type="region of interest" description="Disordered" evidence="1">
    <location>
        <begin position="46"/>
        <end position="67"/>
    </location>
</feature>
<comment type="caution">
    <text evidence="3">The sequence shown here is derived from an EMBL/GenBank/DDBJ whole genome shotgun (WGS) entry which is preliminary data.</text>
</comment>
<name>A0A426FLN3_9BURK</name>
<dbReference type="EMBL" id="RRUE01000002">
    <property type="protein sequence ID" value="RRN43629.1"/>
    <property type="molecule type" value="Genomic_DNA"/>
</dbReference>
<evidence type="ECO:0000256" key="1">
    <source>
        <dbReference type="SAM" id="MobiDB-lite"/>
    </source>
</evidence>
<dbReference type="Pfam" id="PF11219">
    <property type="entry name" value="DUF3014"/>
    <property type="match status" value="1"/>
</dbReference>
<dbReference type="AlphaFoldDB" id="A0A426FLN3"/>
<reference evidence="3 4" key="1">
    <citation type="submission" date="2018-11" db="EMBL/GenBank/DDBJ databases">
        <title>Genome sequencing of Lautropia sp. KCOM 2505 (= ChDC F240).</title>
        <authorList>
            <person name="Kook J.-K."/>
            <person name="Park S.-N."/>
            <person name="Lim Y.K."/>
        </authorList>
    </citation>
    <scope>NUCLEOTIDE SEQUENCE [LARGE SCALE GENOMIC DNA]</scope>
    <source>
        <strain evidence="3 4">KCOM 2505</strain>
    </source>
</reference>
<gene>
    <name evidence="3" type="ORF">EHV23_09335</name>
</gene>